<dbReference type="SUPFAM" id="SSF46689">
    <property type="entry name" value="Homeodomain-like"/>
    <property type="match status" value="1"/>
</dbReference>
<keyword evidence="2" id="KW-0238">DNA-binding</keyword>
<accession>A0A398CCE2</accession>
<protein>
    <submittedName>
        <fullName evidence="5">AraC family transcriptional regulator</fullName>
    </submittedName>
</protein>
<evidence type="ECO:0000259" key="4">
    <source>
        <dbReference type="PROSITE" id="PS01124"/>
    </source>
</evidence>
<organism evidence="5 6">
    <name type="scientific">Cohnella faecalis</name>
    <dbReference type="NCBI Taxonomy" id="2315694"/>
    <lineage>
        <taxon>Bacteria</taxon>
        <taxon>Bacillati</taxon>
        <taxon>Bacillota</taxon>
        <taxon>Bacilli</taxon>
        <taxon>Bacillales</taxon>
        <taxon>Paenibacillaceae</taxon>
        <taxon>Cohnella</taxon>
    </lineage>
</organism>
<evidence type="ECO:0000313" key="5">
    <source>
        <dbReference type="EMBL" id="RIE00390.1"/>
    </source>
</evidence>
<dbReference type="PANTHER" id="PTHR43280">
    <property type="entry name" value="ARAC-FAMILY TRANSCRIPTIONAL REGULATOR"/>
    <property type="match status" value="1"/>
</dbReference>
<dbReference type="InterPro" id="IPR018062">
    <property type="entry name" value="HTH_AraC-typ_CS"/>
</dbReference>
<evidence type="ECO:0000313" key="6">
    <source>
        <dbReference type="Proteomes" id="UP000266340"/>
    </source>
</evidence>
<keyword evidence="3" id="KW-0804">Transcription</keyword>
<dbReference type="RefSeq" id="WP_119152508.1">
    <property type="nucleotide sequence ID" value="NZ_QXJM01000056.1"/>
</dbReference>
<dbReference type="Gene3D" id="1.10.10.60">
    <property type="entry name" value="Homeodomain-like"/>
    <property type="match status" value="2"/>
</dbReference>
<dbReference type="PRINTS" id="PR00032">
    <property type="entry name" value="HTHARAC"/>
</dbReference>
<dbReference type="InterPro" id="IPR018060">
    <property type="entry name" value="HTH_AraC"/>
</dbReference>
<keyword evidence="1" id="KW-0805">Transcription regulation</keyword>
<evidence type="ECO:0000256" key="3">
    <source>
        <dbReference type="ARBA" id="ARBA00023163"/>
    </source>
</evidence>
<feature type="domain" description="HTH araC/xylS-type" evidence="4">
    <location>
        <begin position="113"/>
        <end position="215"/>
    </location>
</feature>
<dbReference type="PROSITE" id="PS01124">
    <property type="entry name" value="HTH_ARAC_FAMILY_2"/>
    <property type="match status" value="1"/>
</dbReference>
<reference evidence="5 6" key="1">
    <citation type="submission" date="2018-09" db="EMBL/GenBank/DDBJ databases">
        <title>Cohnella cavernae sp. nov., isolated from a karst cave.</title>
        <authorList>
            <person name="Zhu H."/>
        </authorList>
    </citation>
    <scope>NUCLEOTIDE SEQUENCE [LARGE SCALE GENOMIC DNA]</scope>
    <source>
        <strain evidence="5 6">K2E09-144</strain>
    </source>
</reference>
<dbReference type="GO" id="GO:0043565">
    <property type="term" value="F:sequence-specific DNA binding"/>
    <property type="evidence" value="ECO:0007669"/>
    <property type="project" value="InterPro"/>
</dbReference>
<dbReference type="GO" id="GO:0003700">
    <property type="term" value="F:DNA-binding transcription factor activity"/>
    <property type="evidence" value="ECO:0007669"/>
    <property type="project" value="InterPro"/>
</dbReference>
<comment type="caution">
    <text evidence="5">The sequence shown here is derived from an EMBL/GenBank/DDBJ whole genome shotgun (WGS) entry which is preliminary data.</text>
</comment>
<dbReference type="Pfam" id="PF12833">
    <property type="entry name" value="HTH_18"/>
    <property type="match status" value="1"/>
</dbReference>
<proteinExistence type="predicted"/>
<evidence type="ECO:0000256" key="2">
    <source>
        <dbReference type="ARBA" id="ARBA00023125"/>
    </source>
</evidence>
<dbReference type="Proteomes" id="UP000266340">
    <property type="component" value="Unassembled WGS sequence"/>
</dbReference>
<keyword evidence="6" id="KW-1185">Reference proteome</keyword>
<dbReference type="PROSITE" id="PS00041">
    <property type="entry name" value="HTH_ARAC_FAMILY_1"/>
    <property type="match status" value="1"/>
</dbReference>
<dbReference type="SMART" id="SM00342">
    <property type="entry name" value="HTH_ARAC"/>
    <property type="match status" value="1"/>
</dbReference>
<name>A0A398CCE2_9BACL</name>
<dbReference type="InterPro" id="IPR020449">
    <property type="entry name" value="Tscrpt_reg_AraC-type_HTH"/>
</dbReference>
<sequence>MDEIAEPGSFILYDESFPQSYRSYNSVFTNDWFHFKPDKDDQAFLNGLEIPRNRPVPIGDLHELSLMVNQLSYETYASNRFKSETIGLLLKLFFIKLSNKIHDCSLDIANGNYNKMSIIRSKIYNQPFKPWTIAEMSHELTMSRSNLQHLYKRFFGVSPIDDVIASRMEHAKYLLSTTNIAVKKIAEMCGYNNEIHFMRQFKKATAVTPSEYRANKGGQNP</sequence>
<gene>
    <name evidence="5" type="ORF">D3H35_28665</name>
</gene>
<dbReference type="PANTHER" id="PTHR43280:SF2">
    <property type="entry name" value="HTH-TYPE TRANSCRIPTIONAL REGULATOR EXSA"/>
    <property type="match status" value="1"/>
</dbReference>
<dbReference type="InterPro" id="IPR009057">
    <property type="entry name" value="Homeodomain-like_sf"/>
</dbReference>
<dbReference type="AlphaFoldDB" id="A0A398CCE2"/>
<dbReference type="OrthoDB" id="2599717at2"/>
<dbReference type="EMBL" id="QXJM01000056">
    <property type="protein sequence ID" value="RIE00390.1"/>
    <property type="molecule type" value="Genomic_DNA"/>
</dbReference>
<evidence type="ECO:0000256" key="1">
    <source>
        <dbReference type="ARBA" id="ARBA00023015"/>
    </source>
</evidence>